<gene>
    <name evidence="1" type="ORF">HXA33_07435</name>
</gene>
<dbReference type="Gene3D" id="3.30.1240.10">
    <property type="match status" value="2"/>
</dbReference>
<dbReference type="PANTHER" id="PTHR10000">
    <property type="entry name" value="PHOSPHOSERINE PHOSPHATASE"/>
    <property type="match status" value="1"/>
</dbReference>
<dbReference type="SFLD" id="SFLDS00003">
    <property type="entry name" value="Haloacid_Dehalogenase"/>
    <property type="match status" value="1"/>
</dbReference>
<sequence>MSLNKIPEIKLIALDMDGTLLNDDHLVSDRVRQAIYEAQTKGIHVVLSTGRSLAACEEYAKDLKLTSYLITGNGSEIWHVSGQLVDRNLLKTDLIEMLYKLKHEHRADHWAASVDRVWRNDMPDDLFSREWLKFGFQIEDDTVRQTLFDLLSQHEELEVTNSSLTNIEINAAGVNKAVALAKLCSKLDCQMENTLAIGDSLNDMAMIKEAGIGVAMGNAQDALKKEADWVSSSNNEDGVAKAIYRFALKPVS</sequence>
<dbReference type="InterPro" id="IPR006379">
    <property type="entry name" value="HAD-SF_hydro_IIB"/>
</dbReference>
<comment type="caution">
    <text evidence="1">The sequence shown here is derived from an EMBL/GenBank/DDBJ whole genome shotgun (WGS) entry which is preliminary data.</text>
</comment>
<dbReference type="Gene3D" id="3.40.50.1000">
    <property type="entry name" value="HAD superfamily/HAD-like"/>
    <property type="match status" value="2"/>
</dbReference>
<dbReference type="EMBL" id="JABXYM010000001">
    <property type="protein sequence ID" value="MCR6096381.1"/>
    <property type="molecule type" value="Genomic_DNA"/>
</dbReference>
<dbReference type="SUPFAM" id="SSF56784">
    <property type="entry name" value="HAD-like"/>
    <property type="match status" value="1"/>
</dbReference>
<evidence type="ECO:0000313" key="1">
    <source>
        <dbReference type="EMBL" id="MCR6096381.1"/>
    </source>
</evidence>
<dbReference type="PANTHER" id="PTHR10000:SF55">
    <property type="entry name" value="5-AMINO-6-(5-PHOSPHO-D-RIBITYLAMINO)URACIL PHOSPHATASE YCSE"/>
    <property type="match status" value="1"/>
</dbReference>
<name>A0A9Q4B111_SALAG</name>
<dbReference type="GO" id="GO:0000287">
    <property type="term" value="F:magnesium ion binding"/>
    <property type="evidence" value="ECO:0007669"/>
    <property type="project" value="TreeGrafter"/>
</dbReference>
<dbReference type="Proteomes" id="UP001057753">
    <property type="component" value="Unassembled WGS sequence"/>
</dbReference>
<protein>
    <submittedName>
        <fullName evidence="1">HAD family phosphatase</fullName>
    </submittedName>
</protein>
<accession>A0A9Q4B111</accession>
<dbReference type="RefSeq" id="WP_257821001.1">
    <property type="nucleotide sequence ID" value="NZ_JABXYM010000001.1"/>
</dbReference>
<dbReference type="AlphaFoldDB" id="A0A9Q4B111"/>
<dbReference type="SFLD" id="SFLDG01140">
    <property type="entry name" value="C2.B:_Phosphomannomutase_and_P"/>
    <property type="match status" value="1"/>
</dbReference>
<dbReference type="Pfam" id="PF08282">
    <property type="entry name" value="Hydrolase_3"/>
    <property type="match status" value="2"/>
</dbReference>
<proteinExistence type="predicted"/>
<keyword evidence="2" id="KW-1185">Reference proteome</keyword>
<dbReference type="GO" id="GO:0005829">
    <property type="term" value="C:cytosol"/>
    <property type="evidence" value="ECO:0007669"/>
    <property type="project" value="TreeGrafter"/>
</dbReference>
<dbReference type="PROSITE" id="PS01229">
    <property type="entry name" value="COF_2"/>
    <property type="match status" value="1"/>
</dbReference>
<evidence type="ECO:0000313" key="2">
    <source>
        <dbReference type="Proteomes" id="UP001057753"/>
    </source>
</evidence>
<dbReference type="InterPro" id="IPR036412">
    <property type="entry name" value="HAD-like_sf"/>
</dbReference>
<dbReference type="GO" id="GO:0016791">
    <property type="term" value="F:phosphatase activity"/>
    <property type="evidence" value="ECO:0007669"/>
    <property type="project" value="TreeGrafter"/>
</dbReference>
<dbReference type="NCBIfam" id="TIGR01484">
    <property type="entry name" value="HAD-SF-IIB"/>
    <property type="match status" value="1"/>
</dbReference>
<reference evidence="1" key="1">
    <citation type="submission" date="2020-06" db="EMBL/GenBank/DDBJ databases">
        <title>Insight into the genomes of haloalkaliphilic bacilli from Kenyan soda lakes.</title>
        <authorList>
            <person name="Mwirichia R."/>
            <person name="Villamizar G.C."/>
            <person name="Poehlein A."/>
            <person name="Mugweru J."/>
            <person name="Kipnyargis A."/>
            <person name="Kiplimo D."/>
            <person name="Orwa P."/>
            <person name="Daniel R."/>
        </authorList>
    </citation>
    <scope>NUCLEOTIDE SEQUENCE</scope>
    <source>
        <strain evidence="1">B1096_S55</strain>
    </source>
</reference>
<dbReference type="PROSITE" id="PS01228">
    <property type="entry name" value="COF_1"/>
    <property type="match status" value="1"/>
</dbReference>
<dbReference type="InterPro" id="IPR023214">
    <property type="entry name" value="HAD_sf"/>
</dbReference>
<dbReference type="CDD" id="cd07516">
    <property type="entry name" value="HAD_Pase"/>
    <property type="match status" value="1"/>
</dbReference>
<organism evidence="1 2">
    <name type="scientific">Salipaludibacillus agaradhaerens</name>
    <name type="common">Bacillus agaradhaerens</name>
    <dbReference type="NCBI Taxonomy" id="76935"/>
    <lineage>
        <taxon>Bacteria</taxon>
        <taxon>Bacillati</taxon>
        <taxon>Bacillota</taxon>
        <taxon>Bacilli</taxon>
        <taxon>Bacillales</taxon>
        <taxon>Bacillaceae</taxon>
    </lineage>
</organism>